<accession>A0A5S3PF64</accession>
<dbReference type="RefSeq" id="WP_138662219.1">
    <property type="nucleotide sequence ID" value="NZ_VANS01000002.1"/>
</dbReference>
<organism evidence="3 4">
    <name type="scientific">Sulfitobacter sabulilitoris</name>
    <dbReference type="NCBI Taxonomy" id="2562655"/>
    <lineage>
        <taxon>Bacteria</taxon>
        <taxon>Pseudomonadati</taxon>
        <taxon>Pseudomonadota</taxon>
        <taxon>Alphaproteobacteria</taxon>
        <taxon>Rhodobacterales</taxon>
        <taxon>Roseobacteraceae</taxon>
        <taxon>Sulfitobacter</taxon>
    </lineage>
</organism>
<dbReference type="SUPFAM" id="SSF53756">
    <property type="entry name" value="UDP-Glycosyltransferase/glycogen phosphorylase"/>
    <property type="match status" value="1"/>
</dbReference>
<feature type="domain" description="UDP-N-acetylglucosamine 2-epimerase" evidence="2">
    <location>
        <begin position="25"/>
        <end position="358"/>
    </location>
</feature>
<dbReference type="Pfam" id="PF02350">
    <property type="entry name" value="Epimerase_2"/>
    <property type="match status" value="1"/>
</dbReference>
<reference evidence="3 4" key="1">
    <citation type="submission" date="2019-05" db="EMBL/GenBank/DDBJ databases">
        <title>Sulfitobacter sabulilitoris sp. nov., isolated from a marine sand.</title>
        <authorList>
            <person name="Yoon J.-H."/>
        </authorList>
    </citation>
    <scope>NUCLEOTIDE SEQUENCE [LARGE SCALE GENOMIC DNA]</scope>
    <source>
        <strain evidence="3 4">HSMS-29</strain>
    </source>
</reference>
<name>A0A5S3PF64_9RHOB</name>
<evidence type="ECO:0000259" key="2">
    <source>
        <dbReference type="Pfam" id="PF02350"/>
    </source>
</evidence>
<comment type="caution">
    <text evidence="3">The sequence shown here is derived from an EMBL/GenBank/DDBJ whole genome shotgun (WGS) entry which is preliminary data.</text>
</comment>
<proteinExistence type="inferred from homology"/>
<dbReference type="GO" id="GO:0008761">
    <property type="term" value="F:UDP-N-acetylglucosamine 2-epimerase activity"/>
    <property type="evidence" value="ECO:0007669"/>
    <property type="project" value="UniProtKB-EC"/>
</dbReference>
<sequence length="364" mass="40220">MRKILLVAATRPNFIKIAPLYLCLKDQDWCDVKLVYLAQHPPGPMTTEIAASLGIASFDKEILVEDTRSPMHRLGVLAETFAEYLSEEKPDIVVVPGDVDASLAATIATKRAGIAVAHLEAGLRSFDASMPEELNRVLIDSIADLHLTPSKAAWDNLVYGEGRSIETVHFVGNIMIDTLRSIHDPSYHPQVLAESGLERFILCTFHRPANVDAPDALDRLAAMLGQLTSHHPVLFPMHPRTRQSIETHGRGAAFFDRPDLHICDPIAYIDFIHLIGLSQCVVTDSGGVQEEAAFLKRHCFTFRNNTERPQTVECGSNHLISDADYAPIIAKVTGRPHTIIRDIPLWDGLTSERVASALRLHPLS</sequence>
<protein>
    <submittedName>
        <fullName evidence="3">UDP-N-acetylglucosamine 2-epimerase (Non-hydrolyzing)</fullName>
        <ecNumber evidence="3">5.1.3.14</ecNumber>
    </submittedName>
</protein>
<dbReference type="PANTHER" id="PTHR43174:SF1">
    <property type="entry name" value="UDP-N-ACETYLGLUCOSAMINE 2-EPIMERASE"/>
    <property type="match status" value="1"/>
</dbReference>
<comment type="similarity">
    <text evidence="1">Belongs to the UDP-N-acetylglucosamine 2-epimerase family.</text>
</comment>
<dbReference type="AlphaFoldDB" id="A0A5S3PF64"/>
<gene>
    <name evidence="3" type="ORF">FDT80_10435</name>
</gene>
<keyword evidence="1 3" id="KW-0413">Isomerase</keyword>
<dbReference type="EMBL" id="VANS01000002">
    <property type="protein sequence ID" value="TMM52677.1"/>
    <property type="molecule type" value="Genomic_DNA"/>
</dbReference>
<dbReference type="EC" id="5.1.3.14" evidence="3"/>
<dbReference type="PANTHER" id="PTHR43174">
    <property type="entry name" value="UDP-N-ACETYLGLUCOSAMINE 2-EPIMERASE"/>
    <property type="match status" value="1"/>
</dbReference>
<evidence type="ECO:0000313" key="4">
    <source>
        <dbReference type="Proteomes" id="UP000309550"/>
    </source>
</evidence>
<dbReference type="InterPro" id="IPR029767">
    <property type="entry name" value="WecB-like"/>
</dbReference>
<dbReference type="OrthoDB" id="9803238at2"/>
<dbReference type="CDD" id="cd03786">
    <property type="entry name" value="GTB_UDP-GlcNAc_2-Epimerase"/>
    <property type="match status" value="1"/>
</dbReference>
<dbReference type="InterPro" id="IPR003331">
    <property type="entry name" value="UDP_GlcNAc_Epimerase_2_dom"/>
</dbReference>
<evidence type="ECO:0000313" key="3">
    <source>
        <dbReference type="EMBL" id="TMM52677.1"/>
    </source>
</evidence>
<keyword evidence="4" id="KW-1185">Reference proteome</keyword>
<dbReference type="Proteomes" id="UP000309550">
    <property type="component" value="Unassembled WGS sequence"/>
</dbReference>
<dbReference type="Gene3D" id="3.40.50.2000">
    <property type="entry name" value="Glycogen Phosphorylase B"/>
    <property type="match status" value="2"/>
</dbReference>
<evidence type="ECO:0000256" key="1">
    <source>
        <dbReference type="RuleBase" id="RU003513"/>
    </source>
</evidence>
<dbReference type="NCBIfam" id="TIGR00236">
    <property type="entry name" value="wecB"/>
    <property type="match status" value="1"/>
</dbReference>